<dbReference type="Gene3D" id="3.90.226.10">
    <property type="entry name" value="2-enoyl-CoA Hydratase, Chain A, domain 1"/>
    <property type="match status" value="2"/>
</dbReference>
<dbReference type="InterPro" id="IPR001753">
    <property type="entry name" value="Enoyl-CoA_hydra/iso"/>
</dbReference>
<dbReference type="InterPro" id="IPR029045">
    <property type="entry name" value="ClpP/crotonase-like_dom_sf"/>
</dbReference>
<keyword evidence="2" id="KW-1185">Reference proteome</keyword>
<dbReference type="eggNOG" id="COG1024">
    <property type="taxonomic scope" value="Bacteria"/>
</dbReference>
<dbReference type="NCBIfam" id="TIGR03222">
    <property type="entry name" value="benzo_boxC"/>
    <property type="match status" value="1"/>
</dbReference>
<dbReference type="SUPFAM" id="SSF52096">
    <property type="entry name" value="ClpP/crotonase"/>
    <property type="match status" value="2"/>
</dbReference>
<dbReference type="Pfam" id="PF00378">
    <property type="entry name" value="ECH_1"/>
    <property type="match status" value="1"/>
</dbReference>
<evidence type="ECO:0000313" key="1">
    <source>
        <dbReference type="EMBL" id="ACY17709.1"/>
    </source>
</evidence>
<dbReference type="CDD" id="cd06558">
    <property type="entry name" value="crotonase-like"/>
    <property type="match status" value="1"/>
</dbReference>
<evidence type="ECO:0000313" key="2">
    <source>
        <dbReference type="Proteomes" id="UP000001880"/>
    </source>
</evidence>
<protein>
    <submittedName>
        <fullName evidence="1">Benzoyl-CoA-dihydrodiol lyase</fullName>
    </submittedName>
</protein>
<dbReference type="PANTHER" id="PTHR11941">
    <property type="entry name" value="ENOYL-COA HYDRATASE-RELATED"/>
    <property type="match status" value="1"/>
</dbReference>
<sequence>MAPIRFETHPSEYKHWQLDVDGPVAKLTMAVDAEHPLRPGYELKLNSYDLSVDIELADAVQRIRFEHPEVRTVVISADLDRVFCSGANIYMLGASDHSFKVNFCKYTNETRLYMEEASRNSGLRFLAACKGTTAGGGYELALACDHITLVDDGSSAVSFPETPLLGVLPGTGGLTRLVDKRKVRRDRADVFCTLAEGIKGRRAVEWGLVDQLLPRSKFDEGVRARAEELAKEVAEVAHGPAVSLPPLAPSIEDDLISYRHVSVEFERSQRTATLTLRAPAEAPPTSIEDSAAQGADLWSLRLFRELDHALCHLRFNEPEIGLVLVRSVGDPAQVLAADAALDALQEHGFTREVRLFQARVLRRLDTTARSFFAVIDSDSNCFAGSLLEVALAADRVYMLEDDDEEVGVHTSVANSGIMPMANGLSRLAVRFYGDADQVDEVLGRGKDGLIPTADAEELGLATIAADDIDFEDELRIACEERASLSPDALTGMEASLRFPGPETLETKIFGRLSAWQNWIFTRPNATGERGALTLYGQPERPSFRWART</sequence>
<proteinExistence type="predicted"/>
<keyword evidence="1" id="KW-0456">Lyase</keyword>
<dbReference type="STRING" id="502025.Hoch_5224"/>
<gene>
    <name evidence="1" type="ordered locus">Hoch_5224</name>
</gene>
<dbReference type="Proteomes" id="UP000001880">
    <property type="component" value="Chromosome"/>
</dbReference>
<dbReference type="RefSeq" id="WP_012830301.1">
    <property type="nucleotide sequence ID" value="NC_013440.1"/>
</dbReference>
<dbReference type="PANTHER" id="PTHR11941:SF54">
    <property type="entry name" value="ENOYL-COA HYDRATASE, MITOCHONDRIAL"/>
    <property type="match status" value="1"/>
</dbReference>
<name>D0LXF4_HALO1</name>
<reference evidence="1 2" key="1">
    <citation type="journal article" date="2010" name="Stand. Genomic Sci.">
        <title>Complete genome sequence of Haliangium ochraceum type strain (SMP-2).</title>
        <authorList>
            <consortium name="US DOE Joint Genome Institute (JGI-PGF)"/>
            <person name="Ivanova N."/>
            <person name="Daum C."/>
            <person name="Lang E."/>
            <person name="Abt B."/>
            <person name="Kopitz M."/>
            <person name="Saunders E."/>
            <person name="Lapidus A."/>
            <person name="Lucas S."/>
            <person name="Glavina Del Rio T."/>
            <person name="Nolan M."/>
            <person name="Tice H."/>
            <person name="Copeland A."/>
            <person name="Cheng J.F."/>
            <person name="Chen F."/>
            <person name="Bruce D."/>
            <person name="Goodwin L."/>
            <person name="Pitluck S."/>
            <person name="Mavromatis K."/>
            <person name="Pati A."/>
            <person name="Mikhailova N."/>
            <person name="Chen A."/>
            <person name="Palaniappan K."/>
            <person name="Land M."/>
            <person name="Hauser L."/>
            <person name="Chang Y.J."/>
            <person name="Jeffries C.D."/>
            <person name="Detter J.C."/>
            <person name="Brettin T."/>
            <person name="Rohde M."/>
            <person name="Goker M."/>
            <person name="Bristow J."/>
            <person name="Markowitz V."/>
            <person name="Eisen J.A."/>
            <person name="Hugenholtz P."/>
            <person name="Kyrpides N.C."/>
            <person name="Klenk H.P."/>
        </authorList>
    </citation>
    <scope>NUCLEOTIDE SEQUENCE [LARGE SCALE GENOMIC DNA]</scope>
    <source>
        <strain evidence="2">DSM 14365 / CIP 107738 / JCM 11303 / AJ 13395 / SMP-2</strain>
    </source>
</reference>
<dbReference type="InterPro" id="IPR017633">
    <property type="entry name" value="Benz-CoA_dihydrodiol_lyase"/>
</dbReference>
<dbReference type="GO" id="GO:0016829">
    <property type="term" value="F:lyase activity"/>
    <property type="evidence" value="ECO:0007669"/>
    <property type="project" value="UniProtKB-KW"/>
</dbReference>
<dbReference type="EMBL" id="CP001804">
    <property type="protein sequence ID" value="ACY17709.1"/>
    <property type="molecule type" value="Genomic_DNA"/>
</dbReference>
<dbReference type="AlphaFoldDB" id="D0LXF4"/>
<dbReference type="HOGENOM" id="CLU_489737_0_0_7"/>
<dbReference type="GO" id="GO:0006635">
    <property type="term" value="P:fatty acid beta-oxidation"/>
    <property type="evidence" value="ECO:0007669"/>
    <property type="project" value="TreeGrafter"/>
</dbReference>
<dbReference type="OrthoDB" id="7234377at2"/>
<dbReference type="KEGG" id="hoh:Hoch_5224"/>
<accession>D0LXF4</accession>
<organism evidence="1 2">
    <name type="scientific">Haliangium ochraceum (strain DSM 14365 / JCM 11303 / SMP-2)</name>
    <dbReference type="NCBI Taxonomy" id="502025"/>
    <lineage>
        <taxon>Bacteria</taxon>
        <taxon>Pseudomonadati</taxon>
        <taxon>Myxococcota</taxon>
        <taxon>Polyangia</taxon>
        <taxon>Haliangiales</taxon>
        <taxon>Kofleriaceae</taxon>
        <taxon>Haliangium</taxon>
    </lineage>
</organism>